<dbReference type="EMBL" id="CP000593">
    <property type="protein sequence ID" value="ABO99378.1"/>
    <property type="molecule type" value="Genomic_DNA"/>
</dbReference>
<evidence type="ECO:0000313" key="1">
    <source>
        <dbReference type="EMBL" id="ABO99378.1"/>
    </source>
</evidence>
<dbReference type="RefSeq" id="XP_001421085.1">
    <property type="nucleotide sequence ID" value="XM_001421048.1"/>
</dbReference>
<dbReference type="OMA" id="TARSHEW"/>
<dbReference type="PANTHER" id="PTHR31343">
    <property type="entry name" value="T15D22.8"/>
    <property type="match status" value="1"/>
</dbReference>
<dbReference type="Proteomes" id="UP000001568">
    <property type="component" value="Chromosome 13"/>
</dbReference>
<dbReference type="HOGENOM" id="CLU_035287_2_0_1"/>
<dbReference type="STRING" id="436017.A4S6F7"/>
<evidence type="ECO:0000313" key="2">
    <source>
        <dbReference type="Proteomes" id="UP000001568"/>
    </source>
</evidence>
<dbReference type="Pfam" id="PF05623">
    <property type="entry name" value="DUF789"/>
    <property type="match status" value="2"/>
</dbReference>
<dbReference type="eggNOG" id="ENOG502QUFP">
    <property type="taxonomic scope" value="Eukaryota"/>
</dbReference>
<sequence length="279" mass="31015">MANIEAFVASSAPVFSSRAESSRDFALSELWDAFTEPSAFGAEVPLRLQDGQPCVSQYYVPFLSGMQLFVRGDGEDGEDGEDGARRRRVGTGTRLIYEFFEKASPYSRAPFREIIDLILDERAELRTMTSADLAPSSWMSVAWYPIYRIPQGTMLHDVQGCFLTYHALYAGELCDGDIACPLPPEMTMLSEDLLALRAARAKERASASDDAGAGGGSTAAPHAHILRPFGLSMYKMQGDVWAANDDVTDWMNKLMDGAYTWLRMRKTVHPDYEFFSHFG</sequence>
<protein>
    <submittedName>
        <fullName evidence="1">Uncharacterized protein</fullName>
    </submittedName>
</protein>
<dbReference type="OrthoDB" id="1716402at2759"/>
<accession>A4S6F7</accession>
<reference evidence="1 2" key="1">
    <citation type="journal article" date="2007" name="Proc. Natl. Acad. Sci. U.S.A.">
        <title>The tiny eukaryote Ostreococcus provides genomic insights into the paradox of plankton speciation.</title>
        <authorList>
            <person name="Palenik B."/>
            <person name="Grimwood J."/>
            <person name="Aerts A."/>
            <person name="Rouze P."/>
            <person name="Salamov A."/>
            <person name="Putnam N."/>
            <person name="Dupont C."/>
            <person name="Jorgensen R."/>
            <person name="Derelle E."/>
            <person name="Rombauts S."/>
            <person name="Zhou K."/>
            <person name="Otillar R."/>
            <person name="Merchant S.S."/>
            <person name="Podell S."/>
            <person name="Gaasterland T."/>
            <person name="Napoli C."/>
            <person name="Gendler K."/>
            <person name="Manuell A."/>
            <person name="Tai V."/>
            <person name="Vallon O."/>
            <person name="Piganeau G."/>
            <person name="Jancek S."/>
            <person name="Heijde M."/>
            <person name="Jabbari K."/>
            <person name="Bowler C."/>
            <person name="Lohr M."/>
            <person name="Robbens S."/>
            <person name="Werner G."/>
            <person name="Dubchak I."/>
            <person name="Pazour G.J."/>
            <person name="Ren Q."/>
            <person name="Paulsen I."/>
            <person name="Delwiche C."/>
            <person name="Schmutz J."/>
            <person name="Rokhsar D."/>
            <person name="Van de Peer Y."/>
            <person name="Moreau H."/>
            <person name="Grigoriev I.V."/>
        </authorList>
    </citation>
    <scope>NUCLEOTIDE SEQUENCE [LARGE SCALE GENOMIC DNA]</scope>
    <source>
        <strain evidence="1 2">CCE9901</strain>
    </source>
</reference>
<gene>
    <name evidence="1" type="ORF">OSTLU_88941</name>
</gene>
<dbReference type="PANTHER" id="PTHR31343:SF42">
    <property type="entry name" value="T15D22.8"/>
    <property type="match status" value="1"/>
</dbReference>
<dbReference type="AlphaFoldDB" id="A4S6F7"/>
<dbReference type="Gramene" id="ABO99378">
    <property type="protein sequence ID" value="ABO99378"/>
    <property type="gene ID" value="OSTLU_88941"/>
</dbReference>
<proteinExistence type="predicted"/>
<dbReference type="KEGG" id="olu:OSTLU_88941"/>
<keyword evidence="2" id="KW-1185">Reference proteome</keyword>
<name>A4S6F7_OSTLU</name>
<dbReference type="GeneID" id="5005142"/>
<organism evidence="1 2">
    <name type="scientific">Ostreococcus lucimarinus (strain CCE9901)</name>
    <dbReference type="NCBI Taxonomy" id="436017"/>
    <lineage>
        <taxon>Eukaryota</taxon>
        <taxon>Viridiplantae</taxon>
        <taxon>Chlorophyta</taxon>
        <taxon>Mamiellophyceae</taxon>
        <taxon>Mamiellales</taxon>
        <taxon>Bathycoccaceae</taxon>
        <taxon>Ostreococcus</taxon>
    </lineage>
</organism>
<dbReference type="InterPro" id="IPR008507">
    <property type="entry name" value="DUF789"/>
</dbReference>